<evidence type="ECO:0000256" key="1">
    <source>
        <dbReference type="SAM" id="SignalP"/>
    </source>
</evidence>
<feature type="chain" id="PRO_5045173213" evidence="1">
    <location>
        <begin position="19"/>
        <end position="115"/>
    </location>
</feature>
<organism evidence="2 3">
    <name type="scientific">Flavivirga amylovorans</name>
    <dbReference type="NCBI Taxonomy" id="870486"/>
    <lineage>
        <taxon>Bacteria</taxon>
        <taxon>Pseudomonadati</taxon>
        <taxon>Bacteroidota</taxon>
        <taxon>Flavobacteriia</taxon>
        <taxon>Flavobacteriales</taxon>
        <taxon>Flavobacteriaceae</taxon>
        <taxon>Flavivirga</taxon>
    </lineage>
</organism>
<protein>
    <submittedName>
        <fullName evidence="2">Uncharacterized protein</fullName>
    </submittedName>
</protein>
<name>A0ABT8X1T6_9FLAO</name>
<dbReference type="RefSeq" id="WP_303282399.1">
    <property type="nucleotide sequence ID" value="NZ_BAABCZ010000011.1"/>
</dbReference>
<dbReference type="EMBL" id="JAUOEM010000003">
    <property type="protein sequence ID" value="MDO5987822.1"/>
    <property type="molecule type" value="Genomic_DNA"/>
</dbReference>
<dbReference type="Proteomes" id="UP001176891">
    <property type="component" value="Unassembled WGS sequence"/>
</dbReference>
<feature type="signal peptide" evidence="1">
    <location>
        <begin position="1"/>
        <end position="18"/>
    </location>
</feature>
<comment type="caution">
    <text evidence="2">The sequence shown here is derived from an EMBL/GenBank/DDBJ whole genome shotgun (WGS) entry which is preliminary data.</text>
</comment>
<evidence type="ECO:0000313" key="3">
    <source>
        <dbReference type="Proteomes" id="UP001176891"/>
    </source>
</evidence>
<proteinExistence type="predicted"/>
<evidence type="ECO:0000313" key="2">
    <source>
        <dbReference type="EMBL" id="MDO5987822.1"/>
    </source>
</evidence>
<reference evidence="2" key="1">
    <citation type="submission" date="2023-07" db="EMBL/GenBank/DDBJ databases">
        <title>Two novel species in the genus Flavivirga.</title>
        <authorList>
            <person name="Kwon K."/>
        </authorList>
    </citation>
    <scope>NUCLEOTIDE SEQUENCE</scope>
    <source>
        <strain evidence="2">KACC 14157</strain>
    </source>
</reference>
<keyword evidence="1" id="KW-0732">Signal</keyword>
<accession>A0ABT8X1T6</accession>
<keyword evidence="3" id="KW-1185">Reference proteome</keyword>
<gene>
    <name evidence="2" type="ORF">Q4Q39_10460</name>
</gene>
<sequence length="115" mass="13372">MNLQKTILSLLFFITASSATFSQQDIDNQVNELIKKDNVMLTENDKSLKLTEEQTLKLKEAYKKLVLFENDLPRSKKRKKEAYREAMTPILSETMAYKRSLLTPKQLEAYNAHKS</sequence>